<evidence type="ECO:0000313" key="2">
    <source>
        <dbReference type="Proteomes" id="UP001162501"/>
    </source>
</evidence>
<reference evidence="1" key="1">
    <citation type="submission" date="2023-05" db="EMBL/GenBank/DDBJ databases">
        <authorList>
            <consortium name="ELIXIR-Norway"/>
        </authorList>
    </citation>
    <scope>NUCLEOTIDE SEQUENCE</scope>
</reference>
<gene>
    <name evidence="1" type="ORF">MRATA1EN22A_LOCUS18015</name>
</gene>
<dbReference type="Proteomes" id="UP001162501">
    <property type="component" value="Chromosome 29"/>
</dbReference>
<reference evidence="1" key="2">
    <citation type="submission" date="2025-03" db="EMBL/GenBank/DDBJ databases">
        <authorList>
            <consortium name="ELIXIR-Norway"/>
            <consortium name="Elixir Norway"/>
        </authorList>
    </citation>
    <scope>NUCLEOTIDE SEQUENCE</scope>
</reference>
<accession>A0AC59ZFR8</accession>
<sequence length="144" mass="16408">MFIELVMPTNHLILCHPILLLPSIFPSIRVFSNESALCIRWPKYWSFSFSISPSNEHPGLISFRMDWLDLLAVQGTLKSLLQHHSSKASILRCSAFFIVQLSHPYIIGKTTALTRQTFVDKVMSLLFNVLSRLVITFLQGVSVF</sequence>
<dbReference type="EMBL" id="OX596113">
    <property type="protein sequence ID" value="CAN0412226.1"/>
    <property type="molecule type" value="Genomic_DNA"/>
</dbReference>
<proteinExistence type="predicted"/>
<name>A0AC59ZFR8_RANTA</name>
<organism evidence="1 2">
    <name type="scientific">Rangifer tarandus platyrhynchus</name>
    <name type="common">Svalbard reindeer</name>
    <dbReference type="NCBI Taxonomy" id="3082113"/>
    <lineage>
        <taxon>Eukaryota</taxon>
        <taxon>Metazoa</taxon>
        <taxon>Chordata</taxon>
        <taxon>Craniata</taxon>
        <taxon>Vertebrata</taxon>
        <taxon>Euteleostomi</taxon>
        <taxon>Mammalia</taxon>
        <taxon>Eutheria</taxon>
        <taxon>Laurasiatheria</taxon>
        <taxon>Artiodactyla</taxon>
        <taxon>Ruminantia</taxon>
        <taxon>Pecora</taxon>
        <taxon>Cervidae</taxon>
        <taxon>Odocoileinae</taxon>
        <taxon>Rangifer</taxon>
    </lineage>
</organism>
<protein>
    <submittedName>
        <fullName evidence="1">Uncharacterized protein</fullName>
    </submittedName>
</protein>
<evidence type="ECO:0000313" key="1">
    <source>
        <dbReference type="EMBL" id="CAN0412226.1"/>
    </source>
</evidence>